<dbReference type="InterPro" id="IPR027065">
    <property type="entry name" value="Lon_Prtase"/>
</dbReference>
<name>A0A6J6GR12_9ZZZZ</name>
<dbReference type="GO" id="GO:0005524">
    <property type="term" value="F:ATP binding"/>
    <property type="evidence" value="ECO:0007669"/>
    <property type="project" value="InterPro"/>
</dbReference>
<organism evidence="2">
    <name type="scientific">freshwater metagenome</name>
    <dbReference type="NCBI Taxonomy" id="449393"/>
    <lineage>
        <taxon>unclassified sequences</taxon>
        <taxon>metagenomes</taxon>
        <taxon>ecological metagenomes</taxon>
    </lineage>
</organism>
<dbReference type="EMBL" id="CAEZXH010000003">
    <property type="protein sequence ID" value="CAB4674930.1"/>
    <property type="molecule type" value="Genomic_DNA"/>
</dbReference>
<dbReference type="SUPFAM" id="SSF50156">
    <property type="entry name" value="PDZ domain-like"/>
    <property type="match status" value="1"/>
</dbReference>
<evidence type="ECO:0000313" key="5">
    <source>
        <dbReference type="EMBL" id="CAB4877592.1"/>
    </source>
</evidence>
<dbReference type="EMBL" id="CAEZZS010000037">
    <property type="protein sequence ID" value="CAB4778905.1"/>
    <property type="molecule type" value="Genomic_DNA"/>
</dbReference>
<dbReference type="InterPro" id="IPR008269">
    <property type="entry name" value="Lon_proteolytic"/>
</dbReference>
<dbReference type="GO" id="GO:0004176">
    <property type="term" value="F:ATP-dependent peptidase activity"/>
    <property type="evidence" value="ECO:0007669"/>
    <property type="project" value="InterPro"/>
</dbReference>
<feature type="domain" description="PDZ" evidence="1">
    <location>
        <begin position="122"/>
        <end position="208"/>
    </location>
</feature>
<dbReference type="Gene3D" id="3.30.230.10">
    <property type="match status" value="1"/>
</dbReference>
<sequence length="353" mass="37998">MVPSLPSLPSLPRVPIFLALLLFITALAIPLPYVIIEPGEPQNILGKVEKGSSKRLIEITGAKIFPTTGKLNLTSIYVSSPEAKIFGFDVVTAWVDGERSVQPREVFFPKGVSGKEVDQQNALDMRQSQEHAKVSALNYLGYKTPEKIVISAITKESPNNKTLKNGDEIIKLNGVQLASAADFKKQLAAISVAKTSSDKMQLTILRKSEEKAFTVSTYKLSTKQKVLGLMVESKYKYPFTIKISLKDVGGPSAGLMFSLGIIEKLRSENLTRGRNISGTGTIDAFGNIGPIGGIEEKLIGAARAGSKLFLAPALNCDDIHHIPKGLQVVAVETLVEAVAALKNQDLESLPACG</sequence>
<dbReference type="Pfam" id="PF13180">
    <property type="entry name" value="PDZ_2"/>
    <property type="match status" value="1"/>
</dbReference>
<protein>
    <submittedName>
        <fullName evidence="2">Unannotated protein</fullName>
    </submittedName>
</protein>
<dbReference type="PROSITE" id="PS50106">
    <property type="entry name" value="PDZ"/>
    <property type="match status" value="1"/>
</dbReference>
<evidence type="ECO:0000313" key="2">
    <source>
        <dbReference type="EMBL" id="CAB4603701.1"/>
    </source>
</evidence>
<evidence type="ECO:0000259" key="1">
    <source>
        <dbReference type="PROSITE" id="PS50106"/>
    </source>
</evidence>
<evidence type="ECO:0000313" key="4">
    <source>
        <dbReference type="EMBL" id="CAB4778905.1"/>
    </source>
</evidence>
<dbReference type="InterPro" id="IPR020568">
    <property type="entry name" value="Ribosomal_Su5_D2-typ_SF"/>
</dbReference>
<dbReference type="GO" id="GO:0006508">
    <property type="term" value="P:proteolysis"/>
    <property type="evidence" value="ECO:0007669"/>
    <property type="project" value="InterPro"/>
</dbReference>
<dbReference type="GO" id="GO:0004252">
    <property type="term" value="F:serine-type endopeptidase activity"/>
    <property type="evidence" value="ECO:0007669"/>
    <property type="project" value="InterPro"/>
</dbReference>
<dbReference type="InterPro" id="IPR001478">
    <property type="entry name" value="PDZ"/>
</dbReference>
<dbReference type="AlphaFoldDB" id="A0A6J6GR12"/>
<proteinExistence type="predicted"/>
<dbReference type="InterPro" id="IPR036034">
    <property type="entry name" value="PDZ_sf"/>
</dbReference>
<dbReference type="EMBL" id="CAEZUJ010000041">
    <property type="protein sequence ID" value="CAB4603701.1"/>
    <property type="molecule type" value="Genomic_DNA"/>
</dbReference>
<accession>A0A6J6GR12</accession>
<dbReference type="SUPFAM" id="SSF54211">
    <property type="entry name" value="Ribosomal protein S5 domain 2-like"/>
    <property type="match status" value="1"/>
</dbReference>
<gene>
    <name evidence="2" type="ORF">UFOPK1811_00990</name>
    <name evidence="3" type="ORF">UFOPK2360_00107</name>
    <name evidence="4" type="ORF">UFOPK2922_00873</name>
    <name evidence="5" type="ORF">UFOPK3306_01284</name>
</gene>
<reference evidence="2" key="1">
    <citation type="submission" date="2020-05" db="EMBL/GenBank/DDBJ databases">
        <authorList>
            <person name="Chiriac C."/>
            <person name="Salcher M."/>
            <person name="Ghai R."/>
            <person name="Kavagutti S V."/>
        </authorList>
    </citation>
    <scope>NUCLEOTIDE SEQUENCE</scope>
</reference>
<dbReference type="GO" id="GO:0030163">
    <property type="term" value="P:protein catabolic process"/>
    <property type="evidence" value="ECO:0007669"/>
    <property type="project" value="InterPro"/>
</dbReference>
<dbReference type="Pfam" id="PF05362">
    <property type="entry name" value="Lon_C"/>
    <property type="match status" value="1"/>
</dbReference>
<dbReference type="InterPro" id="IPR014721">
    <property type="entry name" value="Ribsml_uS5_D2-typ_fold_subgr"/>
</dbReference>
<dbReference type="PANTHER" id="PTHR10046">
    <property type="entry name" value="ATP DEPENDENT LON PROTEASE FAMILY MEMBER"/>
    <property type="match status" value="1"/>
</dbReference>
<evidence type="ECO:0000313" key="3">
    <source>
        <dbReference type="EMBL" id="CAB4674930.1"/>
    </source>
</evidence>
<dbReference type="EMBL" id="CAFBLI010000144">
    <property type="protein sequence ID" value="CAB4877592.1"/>
    <property type="molecule type" value="Genomic_DNA"/>
</dbReference>